<dbReference type="InterPro" id="IPR038430">
    <property type="entry name" value="NDAH_ubi_oxred_su3_sf"/>
</dbReference>
<feature type="transmembrane region" description="Helical" evidence="9">
    <location>
        <begin position="94"/>
        <end position="112"/>
    </location>
</feature>
<evidence type="ECO:0000256" key="8">
    <source>
        <dbReference type="ARBA" id="ARBA00049551"/>
    </source>
</evidence>
<keyword evidence="7 9" id="KW-0472">Membrane</keyword>
<evidence type="ECO:0000313" key="10">
    <source>
        <dbReference type="EMBL" id="AAS77795.1"/>
    </source>
</evidence>
<dbReference type="EC" id="7.1.1.2" evidence="9"/>
<organism evidence="10">
    <name type="scientific">Siphoninus phillyreae</name>
    <name type="common">ash whitefly</name>
    <dbReference type="NCBI Taxonomy" id="7040"/>
    <lineage>
        <taxon>Eukaryota</taxon>
        <taxon>Metazoa</taxon>
        <taxon>Ecdysozoa</taxon>
        <taxon>Arthropoda</taxon>
        <taxon>Hexapoda</taxon>
        <taxon>Insecta</taxon>
        <taxon>Pterygota</taxon>
        <taxon>Neoptera</taxon>
        <taxon>Paraneoptera</taxon>
        <taxon>Hemiptera</taxon>
        <taxon>Sternorrhyncha</taxon>
        <taxon>Aleyrodoidea</taxon>
        <taxon>Aleyrodidae</taxon>
        <taxon>Aleyrodinae</taxon>
        <taxon>Siphoninus</taxon>
    </lineage>
</organism>
<dbReference type="AlphaFoldDB" id="Q6JCP6"/>
<dbReference type="GO" id="GO:0031966">
    <property type="term" value="C:mitochondrial membrane"/>
    <property type="evidence" value="ECO:0007669"/>
    <property type="project" value="UniProtKB-SubCell"/>
</dbReference>
<comment type="similarity">
    <text evidence="2 9">Belongs to the complex I subunit 3 family.</text>
</comment>
<keyword evidence="9" id="KW-0249">Electron transport</keyword>
<protein>
    <recommendedName>
        <fullName evidence="3 9">NADH-ubiquinone oxidoreductase chain 3</fullName>
        <ecNumber evidence="9">7.1.1.2</ecNumber>
    </recommendedName>
</protein>
<dbReference type="PANTHER" id="PTHR11058:SF9">
    <property type="entry name" value="NADH-UBIQUINONE OXIDOREDUCTASE CHAIN 3"/>
    <property type="match status" value="1"/>
</dbReference>
<dbReference type="GO" id="GO:0030964">
    <property type="term" value="C:NADH dehydrogenase complex"/>
    <property type="evidence" value="ECO:0007669"/>
    <property type="project" value="TreeGrafter"/>
</dbReference>
<evidence type="ECO:0000256" key="1">
    <source>
        <dbReference type="ARBA" id="ARBA00004370"/>
    </source>
</evidence>
<keyword evidence="9" id="KW-0679">Respiratory chain</keyword>
<dbReference type="GO" id="GO:0008137">
    <property type="term" value="F:NADH dehydrogenase (ubiquinone) activity"/>
    <property type="evidence" value="ECO:0007669"/>
    <property type="project" value="UniProtKB-UniRule"/>
</dbReference>
<comment type="function">
    <text evidence="9">Core subunit of the mitochondrial membrane respiratory chain NADH dehydrogenase (Complex I) which catalyzes electron transfer from NADH through the respiratory chain, using ubiquinone as an electron acceptor. Essential for the catalytic activity of complex I.</text>
</comment>
<proteinExistence type="inferred from homology"/>
<accession>Q6JCP6</accession>
<evidence type="ECO:0000256" key="9">
    <source>
        <dbReference type="RuleBase" id="RU003640"/>
    </source>
</evidence>
<keyword evidence="4 9" id="KW-0813">Transport</keyword>
<geneLocation type="mitochondrion" evidence="10"/>
<keyword evidence="5 9" id="KW-0812">Transmembrane</keyword>
<feature type="transmembrane region" description="Helical" evidence="9">
    <location>
        <begin position="7"/>
        <end position="25"/>
    </location>
</feature>
<keyword evidence="6 9" id="KW-1133">Transmembrane helix</keyword>
<keyword evidence="9" id="KW-1278">Translocase</keyword>
<evidence type="ECO:0000256" key="7">
    <source>
        <dbReference type="ARBA" id="ARBA00023136"/>
    </source>
</evidence>
<reference evidence="10" key="2">
    <citation type="journal article" date="2004" name="BMC Evol. Biol.">
        <title>Organization of the mitochondrial genomes of whiteflies, aphids, and psyllids (Hemiptera, Sternorrhyncha).</title>
        <authorList>
            <person name="Thao M.L."/>
            <person name="Baumann L."/>
            <person name="Baumann P."/>
        </authorList>
    </citation>
    <scope>NUCLEOTIDE SEQUENCE</scope>
</reference>
<keyword evidence="9" id="KW-0520">NAD</keyword>
<evidence type="ECO:0000256" key="6">
    <source>
        <dbReference type="ARBA" id="ARBA00022989"/>
    </source>
</evidence>
<feature type="transmembrane region" description="Helical" evidence="9">
    <location>
        <begin position="58"/>
        <end position="82"/>
    </location>
</feature>
<evidence type="ECO:0000256" key="5">
    <source>
        <dbReference type="ARBA" id="ARBA00022692"/>
    </source>
</evidence>
<sequence length="120" mass="14292">MNFMKITIMMIAIIVTVIIVLTMVFKMASIKSKPSYQKNCTFECGFDLMAKLRLPFSINFFMISIIFLIFDIELILLLPFIFLMKMNKTKTSMLILVMFFLVLMLGFIYEWWMGWLNWLI</sequence>
<name>Q6JCP6_9HEMI</name>
<evidence type="ECO:0000256" key="2">
    <source>
        <dbReference type="ARBA" id="ARBA00008472"/>
    </source>
</evidence>
<comment type="subcellular location">
    <subcellularLocation>
        <location evidence="1">Membrane</location>
    </subcellularLocation>
    <subcellularLocation>
        <location evidence="9">Mitochondrion membrane</location>
        <topology evidence="9">Multi-pass membrane protein</topology>
    </subcellularLocation>
</comment>
<dbReference type="PANTHER" id="PTHR11058">
    <property type="entry name" value="NADH-UBIQUINONE OXIDOREDUCTASE CHAIN 3"/>
    <property type="match status" value="1"/>
</dbReference>
<keyword evidence="9 10" id="KW-0496">Mitochondrion</keyword>
<dbReference type="InterPro" id="IPR000440">
    <property type="entry name" value="NADH_UbQ/plastoQ_OxRdtase_su3"/>
</dbReference>
<dbReference type="Gene3D" id="1.20.58.1610">
    <property type="entry name" value="NADH:ubiquinone/plastoquinone oxidoreductase, chain 3"/>
    <property type="match status" value="1"/>
</dbReference>
<dbReference type="Pfam" id="PF00507">
    <property type="entry name" value="Oxidored_q4"/>
    <property type="match status" value="1"/>
</dbReference>
<dbReference type="EMBL" id="AY521268">
    <property type="protein sequence ID" value="AAS77795.1"/>
    <property type="molecule type" value="Genomic_DNA"/>
</dbReference>
<evidence type="ECO:0000256" key="3">
    <source>
        <dbReference type="ARBA" id="ARBA00021007"/>
    </source>
</evidence>
<reference evidence="10" key="1">
    <citation type="journal article" date="2004" name="Appl. Environ. Microbiol.">
        <title>Evolutionary relationships of primary prokaryotic endosymbionts of whiteflies and their hosts.</title>
        <authorList>
            <person name="Thao M.L."/>
            <person name="Baumann P."/>
        </authorList>
    </citation>
    <scope>NUCLEOTIDE SEQUENCE</scope>
</reference>
<evidence type="ECO:0000256" key="4">
    <source>
        <dbReference type="ARBA" id="ARBA00022448"/>
    </source>
</evidence>
<gene>
    <name evidence="10" type="primary">ND3</name>
</gene>
<comment type="catalytic activity">
    <reaction evidence="8 9">
        <text>a ubiquinone + NADH + 5 H(+)(in) = a ubiquinol + NAD(+) + 4 H(+)(out)</text>
        <dbReference type="Rhea" id="RHEA:29091"/>
        <dbReference type="Rhea" id="RHEA-COMP:9565"/>
        <dbReference type="Rhea" id="RHEA-COMP:9566"/>
        <dbReference type="ChEBI" id="CHEBI:15378"/>
        <dbReference type="ChEBI" id="CHEBI:16389"/>
        <dbReference type="ChEBI" id="CHEBI:17976"/>
        <dbReference type="ChEBI" id="CHEBI:57540"/>
        <dbReference type="ChEBI" id="CHEBI:57945"/>
        <dbReference type="EC" id="7.1.1.2"/>
    </reaction>
</comment>
<keyword evidence="9" id="KW-0830">Ubiquinone</keyword>